<comment type="caution">
    <text evidence="1">The sequence shown here is derived from an EMBL/GenBank/DDBJ whole genome shotgun (WGS) entry which is preliminary data.</text>
</comment>
<sequence length="150" mass="16887">MKRPFLVLMFIVMFFPCAVLAQDQDFGLGFMIGDPTAISFKKWTGSKTAFDGGVGWSFSGQNSLHLHADYLVHRFDLIKVEKGRLPLYFGLGARLKLGDPTRFGVRIPVGVSYIFEEASLDIFFELVPIFDLAPDTEFKIAGSIGIRYYF</sequence>
<accession>A0A0F9RVE5</accession>
<dbReference type="AlphaFoldDB" id="A0A0F9RVE5"/>
<name>A0A0F9RVE5_9ZZZZ</name>
<dbReference type="EMBL" id="LAZR01000696">
    <property type="protein sequence ID" value="KKN60440.1"/>
    <property type="molecule type" value="Genomic_DNA"/>
</dbReference>
<evidence type="ECO:0008006" key="2">
    <source>
        <dbReference type="Google" id="ProtNLM"/>
    </source>
</evidence>
<gene>
    <name evidence="1" type="ORF">LCGC14_0531980</name>
</gene>
<evidence type="ECO:0000313" key="1">
    <source>
        <dbReference type="EMBL" id="KKN60440.1"/>
    </source>
</evidence>
<reference evidence="1" key="1">
    <citation type="journal article" date="2015" name="Nature">
        <title>Complex archaea that bridge the gap between prokaryotes and eukaryotes.</title>
        <authorList>
            <person name="Spang A."/>
            <person name="Saw J.H."/>
            <person name="Jorgensen S.L."/>
            <person name="Zaremba-Niedzwiedzka K."/>
            <person name="Martijn J."/>
            <person name="Lind A.E."/>
            <person name="van Eijk R."/>
            <person name="Schleper C."/>
            <person name="Guy L."/>
            <person name="Ettema T.J."/>
        </authorList>
    </citation>
    <scope>NUCLEOTIDE SEQUENCE</scope>
</reference>
<proteinExistence type="predicted"/>
<protein>
    <recommendedName>
        <fullName evidence="2">Outer membrane protein beta-barrel domain-containing protein</fullName>
    </recommendedName>
</protein>
<organism evidence="1">
    <name type="scientific">marine sediment metagenome</name>
    <dbReference type="NCBI Taxonomy" id="412755"/>
    <lineage>
        <taxon>unclassified sequences</taxon>
        <taxon>metagenomes</taxon>
        <taxon>ecological metagenomes</taxon>
    </lineage>
</organism>